<gene>
    <name evidence="8" type="ORF">CALK_0487</name>
</gene>
<dbReference type="STRING" id="1313304.CALK_0487"/>
<evidence type="ECO:0000313" key="9">
    <source>
        <dbReference type="Proteomes" id="UP000017148"/>
    </source>
</evidence>
<dbReference type="InterPro" id="IPR010921">
    <property type="entry name" value="Trp_repressor/repl_initiator"/>
</dbReference>
<evidence type="ECO:0000256" key="4">
    <source>
        <dbReference type="ARBA" id="ARBA00022491"/>
    </source>
</evidence>
<name>U7D7R5_9BACT</name>
<sequence>MTSLEEFAEIFQQTHPEEIPQLFSELLTDKEQETLLLRWELIKRLHRGDTQRKIAKDLKISLCKVTRGNKILKDPNSISRKFLERTLA</sequence>
<organism evidence="8 9">
    <name type="scientific">Chitinivibrio alkaliphilus ACht1</name>
    <dbReference type="NCBI Taxonomy" id="1313304"/>
    <lineage>
        <taxon>Bacteria</taxon>
        <taxon>Pseudomonadati</taxon>
        <taxon>Fibrobacterota</taxon>
        <taxon>Chitinivibrionia</taxon>
        <taxon>Chitinivibrionales</taxon>
        <taxon>Chitinivibrionaceae</taxon>
        <taxon>Chitinivibrio</taxon>
    </lineage>
</organism>
<evidence type="ECO:0000256" key="6">
    <source>
        <dbReference type="ARBA" id="ARBA00023125"/>
    </source>
</evidence>
<keyword evidence="4" id="KW-0678">Repressor</keyword>
<dbReference type="Gene3D" id="1.10.1270.10">
    <property type="entry name" value="TrpR-like"/>
    <property type="match status" value="1"/>
</dbReference>
<dbReference type="eggNOG" id="COG2973">
    <property type="taxonomic scope" value="Bacteria"/>
</dbReference>
<evidence type="ECO:0000256" key="3">
    <source>
        <dbReference type="ARBA" id="ARBA00022490"/>
    </source>
</evidence>
<dbReference type="PANTHER" id="PTHR38025">
    <property type="entry name" value="TRP OPERON REPRESSOR"/>
    <property type="match status" value="1"/>
</dbReference>
<evidence type="ECO:0000256" key="2">
    <source>
        <dbReference type="ARBA" id="ARBA00007027"/>
    </source>
</evidence>
<accession>U7D7R5</accession>
<dbReference type="SUPFAM" id="SSF48295">
    <property type="entry name" value="TrpR-like"/>
    <property type="match status" value="1"/>
</dbReference>
<evidence type="ECO:0000256" key="5">
    <source>
        <dbReference type="ARBA" id="ARBA00023015"/>
    </source>
</evidence>
<dbReference type="PANTHER" id="PTHR38025:SF1">
    <property type="entry name" value="TRP OPERON REPRESSOR"/>
    <property type="match status" value="1"/>
</dbReference>
<keyword evidence="3" id="KW-0963">Cytoplasm</keyword>
<reference evidence="8 9" key="1">
    <citation type="journal article" date="2013" name="Environ. Microbiol.">
        <title>Genome analysis of Chitinivibrio alkaliphilus gen. nov., sp. nov., a novel extremely haloalkaliphilic anaerobic chitinolytic bacterium from the candidate phylum Termite Group 3.</title>
        <authorList>
            <person name="Sorokin D.Y."/>
            <person name="Gumerov V.M."/>
            <person name="Rakitin A.L."/>
            <person name="Beletsky A.V."/>
            <person name="Damste J.S."/>
            <person name="Muyzer G."/>
            <person name="Mardanov A.V."/>
            <person name="Ravin N.V."/>
        </authorList>
    </citation>
    <scope>NUCLEOTIDE SEQUENCE [LARGE SCALE GENOMIC DNA]</scope>
    <source>
        <strain evidence="8 9">ACht1</strain>
    </source>
</reference>
<evidence type="ECO:0000313" key="8">
    <source>
        <dbReference type="EMBL" id="ERP38995.1"/>
    </source>
</evidence>
<keyword evidence="9" id="KW-1185">Reference proteome</keyword>
<comment type="caution">
    <text evidence="8">The sequence shown here is derived from an EMBL/GenBank/DDBJ whole genome shotgun (WGS) entry which is preliminary data.</text>
</comment>
<dbReference type="OrthoDB" id="370734at2"/>
<dbReference type="GO" id="GO:0043565">
    <property type="term" value="F:sequence-specific DNA binding"/>
    <property type="evidence" value="ECO:0007669"/>
    <property type="project" value="InterPro"/>
</dbReference>
<proteinExistence type="inferred from homology"/>
<dbReference type="GO" id="GO:0005737">
    <property type="term" value="C:cytoplasm"/>
    <property type="evidence" value="ECO:0007669"/>
    <property type="project" value="UniProtKB-SubCell"/>
</dbReference>
<dbReference type="InterPro" id="IPR000831">
    <property type="entry name" value="Trp_repress"/>
</dbReference>
<evidence type="ECO:0008006" key="10">
    <source>
        <dbReference type="Google" id="ProtNLM"/>
    </source>
</evidence>
<evidence type="ECO:0000256" key="7">
    <source>
        <dbReference type="ARBA" id="ARBA00023163"/>
    </source>
</evidence>
<dbReference type="GO" id="GO:0003700">
    <property type="term" value="F:DNA-binding transcription factor activity"/>
    <property type="evidence" value="ECO:0007669"/>
    <property type="project" value="InterPro"/>
</dbReference>
<dbReference type="RefSeq" id="WP_022636023.1">
    <property type="nucleotide sequence ID" value="NZ_ASJR01000003.1"/>
</dbReference>
<protein>
    <recommendedName>
        <fullName evidence="10">Trp operon repressor</fullName>
    </recommendedName>
</protein>
<dbReference type="AlphaFoldDB" id="U7D7R5"/>
<dbReference type="InterPro" id="IPR013335">
    <property type="entry name" value="Trp_repress_bac"/>
</dbReference>
<keyword evidence="6" id="KW-0238">DNA-binding</keyword>
<dbReference type="Proteomes" id="UP000017148">
    <property type="component" value="Unassembled WGS sequence"/>
</dbReference>
<dbReference type="InterPro" id="IPR038116">
    <property type="entry name" value="TrpR-like_sf"/>
</dbReference>
<keyword evidence="5" id="KW-0805">Transcription regulation</keyword>
<keyword evidence="7" id="KW-0804">Transcription</keyword>
<dbReference type="EMBL" id="ASJR01000003">
    <property type="protein sequence ID" value="ERP38995.1"/>
    <property type="molecule type" value="Genomic_DNA"/>
</dbReference>
<comment type="similarity">
    <text evidence="2">Belongs to the TrpR family.</text>
</comment>
<evidence type="ECO:0000256" key="1">
    <source>
        <dbReference type="ARBA" id="ARBA00004496"/>
    </source>
</evidence>
<dbReference type="Pfam" id="PF01371">
    <property type="entry name" value="Trp_repressor"/>
    <property type="match status" value="1"/>
</dbReference>
<comment type="subcellular location">
    <subcellularLocation>
        <location evidence="1">Cytoplasm</location>
    </subcellularLocation>
</comment>